<gene>
    <name evidence="2" type="ORF">ACFFIX_26270</name>
</gene>
<keyword evidence="3" id="KW-1185">Reference proteome</keyword>
<comment type="caution">
    <text evidence="2">The sequence shown here is derived from an EMBL/GenBank/DDBJ whole genome shotgun (WGS) entry which is preliminary data.</text>
</comment>
<evidence type="ECO:0000256" key="1">
    <source>
        <dbReference type="SAM" id="Phobius"/>
    </source>
</evidence>
<dbReference type="EMBL" id="JBHLVO010000047">
    <property type="protein sequence ID" value="MFC0274819.1"/>
    <property type="molecule type" value="Genomic_DNA"/>
</dbReference>
<dbReference type="NCBIfam" id="NF045728">
    <property type="entry name" value="glycosyl_F510_1955"/>
    <property type="match status" value="1"/>
</dbReference>
<dbReference type="InterPro" id="IPR015943">
    <property type="entry name" value="WD40/YVTN_repeat-like_dom_sf"/>
</dbReference>
<keyword evidence="1" id="KW-0472">Membrane</keyword>
<dbReference type="RefSeq" id="WP_378939446.1">
    <property type="nucleotide sequence ID" value="NZ_JBHLVO010000047.1"/>
</dbReference>
<keyword evidence="1" id="KW-1133">Transmembrane helix</keyword>
<evidence type="ECO:0000313" key="2">
    <source>
        <dbReference type="EMBL" id="MFC0274819.1"/>
    </source>
</evidence>
<organism evidence="2 3">
    <name type="scientific">Metabacillus herbersteinensis</name>
    <dbReference type="NCBI Taxonomy" id="283816"/>
    <lineage>
        <taxon>Bacteria</taxon>
        <taxon>Bacillati</taxon>
        <taxon>Bacillota</taxon>
        <taxon>Bacilli</taxon>
        <taxon>Bacillales</taxon>
        <taxon>Bacillaceae</taxon>
        <taxon>Metabacillus</taxon>
    </lineage>
</organism>
<dbReference type="Gene3D" id="2.130.10.10">
    <property type="entry name" value="YVTN repeat-like/Quinoprotein amine dehydrogenase"/>
    <property type="match status" value="1"/>
</dbReference>
<proteinExistence type="predicted"/>
<protein>
    <submittedName>
        <fullName evidence="2">F510_1955 family glycosylhydrolase</fullName>
    </submittedName>
</protein>
<evidence type="ECO:0000313" key="3">
    <source>
        <dbReference type="Proteomes" id="UP001589854"/>
    </source>
</evidence>
<dbReference type="Proteomes" id="UP001589854">
    <property type="component" value="Unassembled WGS sequence"/>
</dbReference>
<feature type="transmembrane region" description="Helical" evidence="1">
    <location>
        <begin position="9"/>
        <end position="28"/>
    </location>
</feature>
<sequence length="310" mass="33881">MKSKKNSRIIIIAISLSVLIIGASMFIINSVNKAGNVTFEHIHGLGFTGDGEKLLVPAHDGLRIYENDAWEKSKNEPHDYMGFSMTSDGFYSSGHPSPSSDLKNPFGIIKSDDTGSKIEPLALYGEVDFHGMSAGYHSSSIYVINSEPNSIMSNPGLFYSLDNTENWKQSKVENLTGQATTLAVHPDNENMVAMGTNEGVFISLNNGDNFEQALEGESVSALSYTFDEQVMAASMKDKVKLSLINLDSLSVVDIKVPKMESDEYISYLAANPSDVNTFSFTTSENNIYLTQDLGESWNLIVEKGKAVKGE</sequence>
<accession>A0ABV6GMB2</accession>
<dbReference type="InterPro" id="IPR054817">
    <property type="entry name" value="Glycosyl_F510_1955-like"/>
</dbReference>
<name>A0ABV6GMB2_9BACI</name>
<keyword evidence="1" id="KW-0812">Transmembrane</keyword>
<dbReference type="SUPFAM" id="SSF110296">
    <property type="entry name" value="Oligoxyloglucan reducing end-specific cellobiohydrolase"/>
    <property type="match status" value="1"/>
</dbReference>
<reference evidence="2 3" key="1">
    <citation type="submission" date="2024-09" db="EMBL/GenBank/DDBJ databases">
        <authorList>
            <person name="Sun Q."/>
            <person name="Mori K."/>
        </authorList>
    </citation>
    <scope>NUCLEOTIDE SEQUENCE [LARGE SCALE GENOMIC DNA]</scope>
    <source>
        <strain evidence="2 3">CCM 7228</strain>
    </source>
</reference>